<feature type="transmembrane region" description="Helical" evidence="1">
    <location>
        <begin position="28"/>
        <end position="45"/>
    </location>
</feature>
<protein>
    <recommendedName>
        <fullName evidence="4">HdeD family acid-resistance protein</fullName>
    </recommendedName>
</protein>
<evidence type="ECO:0000256" key="1">
    <source>
        <dbReference type="SAM" id="Phobius"/>
    </source>
</evidence>
<dbReference type="KEGG" id="rpon:G3256_12680"/>
<keyword evidence="1" id="KW-0472">Membrane</keyword>
<dbReference type="AlphaFoldDB" id="A0A858SVD6"/>
<dbReference type="Proteomes" id="UP000503308">
    <property type="component" value="Chromosome"/>
</dbReference>
<proteinExistence type="predicted"/>
<dbReference type="EMBL" id="CP048788">
    <property type="protein sequence ID" value="QJF51958.1"/>
    <property type="molecule type" value="Genomic_DNA"/>
</dbReference>
<organism evidence="2 3">
    <name type="scientific">Roseobacter ponti</name>
    <dbReference type="NCBI Taxonomy" id="1891787"/>
    <lineage>
        <taxon>Bacteria</taxon>
        <taxon>Pseudomonadati</taxon>
        <taxon>Pseudomonadota</taxon>
        <taxon>Alphaproteobacteria</taxon>
        <taxon>Rhodobacterales</taxon>
        <taxon>Roseobacteraceae</taxon>
        <taxon>Roseobacter</taxon>
    </lineage>
</organism>
<keyword evidence="3" id="KW-1185">Reference proteome</keyword>
<sequence>MFMVVFFMIQGIAEIVFSLSIRPFPCWGWVPGSGILGVLISVWLLANPGMSLLFPRIFMGVQFLAEGFSIGFMAWTIRKEPA</sequence>
<keyword evidence="1" id="KW-0812">Transmembrane</keyword>
<reference evidence="2 3" key="1">
    <citation type="submission" date="2020-02" db="EMBL/GenBank/DDBJ databases">
        <title>Genome sequence of Roseobacter ponti.</title>
        <authorList>
            <person name="Hollensteiner J."/>
            <person name="Schneider D."/>
            <person name="Poehlein A."/>
            <person name="Daniel R."/>
        </authorList>
    </citation>
    <scope>NUCLEOTIDE SEQUENCE [LARGE SCALE GENOMIC DNA]</scope>
    <source>
        <strain evidence="2 3">DSM 106830</strain>
    </source>
</reference>
<gene>
    <name evidence="2" type="ORF">G3256_12680</name>
</gene>
<name>A0A858SVD6_9RHOB</name>
<keyword evidence="1" id="KW-1133">Transmembrane helix</keyword>
<evidence type="ECO:0008006" key="4">
    <source>
        <dbReference type="Google" id="ProtNLM"/>
    </source>
</evidence>
<accession>A0A858SVD6</accession>
<feature type="transmembrane region" description="Helical" evidence="1">
    <location>
        <begin position="57"/>
        <end position="77"/>
    </location>
</feature>
<evidence type="ECO:0000313" key="2">
    <source>
        <dbReference type="EMBL" id="QJF51958.1"/>
    </source>
</evidence>
<dbReference type="RefSeq" id="WP_169641176.1">
    <property type="nucleotide sequence ID" value="NZ_CP048788.1"/>
</dbReference>
<evidence type="ECO:0000313" key="3">
    <source>
        <dbReference type="Proteomes" id="UP000503308"/>
    </source>
</evidence>